<dbReference type="Gene3D" id="1.25.40.10">
    <property type="entry name" value="Tetratricopeptide repeat domain"/>
    <property type="match status" value="1"/>
</dbReference>
<evidence type="ECO:0000256" key="2">
    <source>
        <dbReference type="ARBA" id="ARBA00010050"/>
    </source>
</evidence>
<evidence type="ECO:0000313" key="9">
    <source>
        <dbReference type="EMBL" id="KAF7339503.1"/>
    </source>
</evidence>
<dbReference type="GO" id="GO:0005483">
    <property type="term" value="F:soluble NSF attachment protein activity"/>
    <property type="evidence" value="ECO:0007669"/>
    <property type="project" value="UniProtKB-ARBA"/>
</dbReference>
<dbReference type="PANTHER" id="PTHR33840:SF1">
    <property type="entry name" value="TLE1 PHOSPHOLIPASE DOMAIN-CONTAINING PROTEIN"/>
    <property type="match status" value="1"/>
</dbReference>
<dbReference type="GO" id="GO:0006886">
    <property type="term" value="P:intracellular protein transport"/>
    <property type="evidence" value="ECO:0007669"/>
    <property type="project" value="InterPro"/>
</dbReference>
<feature type="region of interest" description="Disordered" evidence="7">
    <location>
        <begin position="423"/>
        <end position="452"/>
    </location>
</feature>
<dbReference type="GO" id="GO:0016020">
    <property type="term" value="C:membrane"/>
    <property type="evidence" value="ECO:0007669"/>
    <property type="project" value="UniProtKB-SubCell"/>
</dbReference>
<keyword evidence="10" id="KW-1185">Reference proteome</keyword>
<proteinExistence type="inferred from homology"/>
<feature type="domain" description="T6SS Phospholipase effector Tle1-like catalytic" evidence="8">
    <location>
        <begin position="597"/>
        <end position="885"/>
    </location>
</feature>
<dbReference type="EMBL" id="JACAZH010000031">
    <property type="protein sequence ID" value="KAF7339503.1"/>
    <property type="molecule type" value="Genomic_DNA"/>
</dbReference>
<evidence type="ECO:0000256" key="1">
    <source>
        <dbReference type="ARBA" id="ARBA00004170"/>
    </source>
</evidence>
<keyword evidence="3" id="KW-0813">Transport</keyword>
<dbReference type="SUPFAM" id="SSF53474">
    <property type="entry name" value="alpha/beta-Hydrolases"/>
    <property type="match status" value="1"/>
</dbReference>
<evidence type="ECO:0000256" key="6">
    <source>
        <dbReference type="ARBA" id="ARBA00023136"/>
    </source>
</evidence>
<evidence type="ECO:0000256" key="7">
    <source>
        <dbReference type="SAM" id="MobiDB-lite"/>
    </source>
</evidence>
<evidence type="ECO:0000256" key="5">
    <source>
        <dbReference type="ARBA" id="ARBA00022927"/>
    </source>
</evidence>
<dbReference type="FunFam" id="1.25.40.10:FF:000049">
    <property type="entry name" value="Alpha-soluble NSF attachment protein-like"/>
    <property type="match status" value="1"/>
</dbReference>
<feature type="region of interest" description="Disordered" evidence="7">
    <location>
        <begin position="1"/>
        <end position="26"/>
    </location>
</feature>
<keyword evidence="5" id="KW-0653">Protein transport</keyword>
<keyword evidence="4" id="KW-0931">ER-Golgi transport</keyword>
<dbReference type="InterPro" id="IPR018712">
    <property type="entry name" value="Tle1-like_cat"/>
</dbReference>
<dbReference type="PANTHER" id="PTHR33840">
    <property type="match status" value="1"/>
</dbReference>
<reference evidence="9" key="1">
    <citation type="submission" date="2020-05" db="EMBL/GenBank/DDBJ databases">
        <title>Mycena genomes resolve the evolution of fungal bioluminescence.</title>
        <authorList>
            <person name="Tsai I.J."/>
        </authorList>
    </citation>
    <scope>NUCLEOTIDE SEQUENCE</scope>
    <source>
        <strain evidence="9">160909Yilan</strain>
    </source>
</reference>
<organism evidence="9 10">
    <name type="scientific">Mycena sanguinolenta</name>
    <dbReference type="NCBI Taxonomy" id="230812"/>
    <lineage>
        <taxon>Eukaryota</taxon>
        <taxon>Fungi</taxon>
        <taxon>Dikarya</taxon>
        <taxon>Basidiomycota</taxon>
        <taxon>Agaricomycotina</taxon>
        <taxon>Agaricomycetes</taxon>
        <taxon>Agaricomycetidae</taxon>
        <taxon>Agaricales</taxon>
        <taxon>Marasmiineae</taxon>
        <taxon>Mycenaceae</taxon>
        <taxon>Mycena</taxon>
    </lineage>
</organism>
<dbReference type="Pfam" id="PF14938">
    <property type="entry name" value="SNAP"/>
    <property type="match status" value="1"/>
</dbReference>
<evidence type="ECO:0000259" key="8">
    <source>
        <dbReference type="Pfam" id="PF09994"/>
    </source>
</evidence>
<dbReference type="AlphaFoldDB" id="A0A8H6XE94"/>
<name>A0A8H6XE94_9AGAR</name>
<comment type="subcellular location">
    <subcellularLocation>
        <location evidence="1">Membrane</location>
        <topology evidence="1">Peripheral membrane protein</topology>
    </subcellularLocation>
</comment>
<dbReference type="SUPFAM" id="SSF48452">
    <property type="entry name" value="TPR-like"/>
    <property type="match status" value="1"/>
</dbReference>
<comment type="caution">
    <text evidence="9">The sequence shown here is derived from an EMBL/GenBank/DDBJ whole genome shotgun (WGS) entry which is preliminary data.</text>
</comment>
<sequence length="1047" mass="116314">MSKSPAQALLDKADKKANSSSGWFSSASSKFEEAGDLYQQAANSFKIEKNFKAAGDAFAREAECRENAKENNDAANAWWNAAKAYKQGFPQLAVQALAQTIVHLTQAGRFRQAADREKEIGQIHLQENNDLRKACESYERAGDWYAQEDATATANACYKDAADLHADLEEYTQAISRYEQVANHSLGSALTKYSVKEYWLRSALCSLAMKNDTVSAKRNLAKYSNQDPSYSSTREAKFVQALIEAVEAGDEEAFTGAVVEFDAVTKLDNWKTGMLLKIKRALQDSTTDNSASANPATLKTEIILNASMAVLAHVLLVLLRVLHSFYSLITFLSASWDRLKWTPPLPLNVTRRRIPRHLALLLVLDSAHDPASTRESLLEIVTRAVGWCRSAGIEQLTLYDTAGALMDCVDQISERTAVAGELNSYDSSGSDIEYPLTPPSSDYSDSRPLSPEDRVDASVITIRVPEVTRKKTSRYGLKKRHSERQKSEAARPPLTLCIASRQSSKPAIAAAATSLARSRARAPEEPELTVKRLNAIIEGENTTRVVLKPSDRLSGPQSFSDPDFMIVHHLRPSDGPPLPLELYGFPPWQIRLTEIQTWQDGVNTANRQSYTNILRLARTINHEDNRTQPAIPQIVLDSFLRFPRGYSSYLQVFYQSGIGSEKNFYSEYIVGTLGSSLGDKVEEAYAFIAHNYYPGDEIFLFGFSRGAYTARMTAMFIGKIGVLDRADMDHFAGIFLAYQKLGKSKDDAEIQRINAELAPWTSRDSPGMKRANWDDQSFSVKFVGVFDTVGSLGLPEEITHQSPHVRNIFGFNDRNLGEHIQYAYHAMAVNETRADFNVCKFEQTPAGLRKGQVLRQCWFTGCHADIGGGYRDHDLADLTLFWMASNLESHLSLDYTYMGALPRPAAPWGAQLPHDPLTGIYSIAHKIQRPLPTVTNSVTHETIHTSVLHQRSLVEALDKVLSQNSELVRALAPLEDALRDHWPTLTSAGHDRSAPLSHTTDQVARAATTADTGVTTESGKKMREKNWLGKIAHSIHTSIEQKLDNLS</sequence>
<evidence type="ECO:0000313" key="10">
    <source>
        <dbReference type="Proteomes" id="UP000623467"/>
    </source>
</evidence>
<dbReference type="InterPro" id="IPR029058">
    <property type="entry name" value="AB_hydrolase_fold"/>
</dbReference>
<keyword evidence="6" id="KW-0472">Membrane</keyword>
<comment type="similarity">
    <text evidence="2">Belongs to the SNAP family.</text>
</comment>
<dbReference type="Proteomes" id="UP000623467">
    <property type="component" value="Unassembled WGS sequence"/>
</dbReference>
<dbReference type="PRINTS" id="PR00448">
    <property type="entry name" value="NSFATTACHMNT"/>
</dbReference>
<dbReference type="InterPro" id="IPR011990">
    <property type="entry name" value="TPR-like_helical_dom_sf"/>
</dbReference>
<dbReference type="Pfam" id="PF09994">
    <property type="entry name" value="T6SS_Tle1-like_cat"/>
    <property type="match status" value="1"/>
</dbReference>
<gene>
    <name evidence="9" type="ORF">MSAN_02164700</name>
</gene>
<protein>
    <submittedName>
        <fullName evidence="9">DUF2235 domain-containing protein</fullName>
    </submittedName>
</protein>
<dbReference type="OrthoDB" id="3057168at2759"/>
<feature type="compositionally biased region" description="Basic residues" evidence="7">
    <location>
        <begin position="471"/>
        <end position="483"/>
    </location>
</feature>
<evidence type="ECO:0000256" key="3">
    <source>
        <dbReference type="ARBA" id="ARBA00022448"/>
    </source>
</evidence>
<dbReference type="CDD" id="cd15832">
    <property type="entry name" value="SNAP"/>
    <property type="match status" value="1"/>
</dbReference>
<evidence type="ECO:0000256" key="4">
    <source>
        <dbReference type="ARBA" id="ARBA00022892"/>
    </source>
</evidence>
<dbReference type="InterPro" id="IPR000744">
    <property type="entry name" value="NSF_attach"/>
</dbReference>
<feature type="region of interest" description="Disordered" evidence="7">
    <location>
        <begin position="471"/>
        <end position="491"/>
    </location>
</feature>
<dbReference type="GO" id="GO:0016192">
    <property type="term" value="P:vesicle-mediated transport"/>
    <property type="evidence" value="ECO:0007669"/>
    <property type="project" value="UniProtKB-KW"/>
</dbReference>
<accession>A0A8H6XE94</accession>